<protein>
    <submittedName>
        <fullName evidence="1">Uncharacterized protein</fullName>
    </submittedName>
</protein>
<dbReference type="Proteomes" id="UP000295064">
    <property type="component" value="Unassembled WGS sequence"/>
</dbReference>
<evidence type="ECO:0000313" key="1">
    <source>
        <dbReference type="EMBL" id="TDO86470.1"/>
    </source>
</evidence>
<organism evidence="1 2">
    <name type="scientific">Halanaerobium saccharolyticum</name>
    <dbReference type="NCBI Taxonomy" id="43595"/>
    <lineage>
        <taxon>Bacteria</taxon>
        <taxon>Bacillati</taxon>
        <taxon>Bacillota</taxon>
        <taxon>Clostridia</taxon>
        <taxon>Halanaerobiales</taxon>
        <taxon>Halanaerobiaceae</taxon>
        <taxon>Halanaerobium</taxon>
    </lineage>
</organism>
<name>A0A4R6LRF0_9FIRM</name>
<dbReference type="RefSeq" id="WP_279512882.1">
    <property type="nucleotide sequence ID" value="NZ_SNWX01000014.1"/>
</dbReference>
<evidence type="ECO:0000313" key="2">
    <source>
        <dbReference type="Proteomes" id="UP000295064"/>
    </source>
</evidence>
<gene>
    <name evidence="1" type="ORF">DFR79_11442</name>
</gene>
<dbReference type="AlphaFoldDB" id="A0A4R6LRF0"/>
<reference evidence="1 2" key="1">
    <citation type="submission" date="2019-03" db="EMBL/GenBank/DDBJ databases">
        <title>Subsurface microbial communities from deep shales in Ohio and West Virginia, USA.</title>
        <authorList>
            <person name="Wrighton K."/>
        </authorList>
    </citation>
    <scope>NUCLEOTIDE SEQUENCE [LARGE SCALE GENOMIC DNA]</scope>
    <source>
        <strain evidence="1 2">MA284_T2</strain>
    </source>
</reference>
<proteinExistence type="predicted"/>
<accession>A0A4R6LRF0</accession>
<sequence length="43" mass="4922">MYKKKCPDCNGSSYSSYSKGQWTCPYCEEDLTDVEAVMTDDNE</sequence>
<comment type="caution">
    <text evidence="1">The sequence shown here is derived from an EMBL/GenBank/DDBJ whole genome shotgun (WGS) entry which is preliminary data.</text>
</comment>
<dbReference type="EMBL" id="SNWX01000014">
    <property type="protein sequence ID" value="TDO86470.1"/>
    <property type="molecule type" value="Genomic_DNA"/>
</dbReference>